<reference evidence="1" key="1">
    <citation type="submission" date="2021-01" db="EMBL/GenBank/DDBJ databases">
        <title>Marivirga sp. nov., isolated from intertidal surface sediments.</title>
        <authorList>
            <person name="Zhang M."/>
        </authorList>
    </citation>
    <scope>NUCLEOTIDE SEQUENCE</scope>
    <source>
        <strain evidence="1">SM1354</strain>
    </source>
</reference>
<evidence type="ECO:0000313" key="1">
    <source>
        <dbReference type="EMBL" id="MBL0765791.1"/>
    </source>
</evidence>
<dbReference type="AlphaFoldDB" id="A0A937ABC6"/>
<proteinExistence type="predicted"/>
<accession>A0A937ABC6</accession>
<dbReference type="PROSITE" id="PS51257">
    <property type="entry name" value="PROKAR_LIPOPROTEIN"/>
    <property type="match status" value="1"/>
</dbReference>
<comment type="caution">
    <text evidence="1">The sequence shown here is derived from an EMBL/GenBank/DDBJ whole genome shotgun (WGS) entry which is preliminary data.</text>
</comment>
<name>A0A937ABC6_9BACT</name>
<sequence length="124" mass="14293">MKQFFSILIIVVLFSSCQELPSLQGVNVEAWKADMGGCDEQRLKAVDTIISQSEKLKGLSENAMINLLGKPDQHELYERSQKFFIYHLEKGNKCPQYDGNYFKSFYIRFNSLDQAVAFTIQEIK</sequence>
<keyword evidence="2" id="KW-1185">Reference proteome</keyword>
<dbReference type="Proteomes" id="UP000642920">
    <property type="component" value="Unassembled WGS sequence"/>
</dbReference>
<organism evidence="1 2">
    <name type="scientific">Marivirga atlantica</name>
    <dbReference type="NCBI Taxonomy" id="1548457"/>
    <lineage>
        <taxon>Bacteria</taxon>
        <taxon>Pseudomonadati</taxon>
        <taxon>Bacteroidota</taxon>
        <taxon>Cytophagia</taxon>
        <taxon>Cytophagales</taxon>
        <taxon>Marivirgaceae</taxon>
        <taxon>Marivirga</taxon>
    </lineage>
</organism>
<dbReference type="EMBL" id="JAERQG010000002">
    <property type="protein sequence ID" value="MBL0765791.1"/>
    <property type="molecule type" value="Genomic_DNA"/>
</dbReference>
<evidence type="ECO:0008006" key="3">
    <source>
        <dbReference type="Google" id="ProtNLM"/>
    </source>
</evidence>
<gene>
    <name evidence="1" type="ORF">JKP34_11055</name>
</gene>
<dbReference type="RefSeq" id="WP_201921080.1">
    <property type="nucleotide sequence ID" value="NZ_JAERQG010000002.1"/>
</dbReference>
<protein>
    <recommendedName>
        <fullName evidence="3">Lipoprotein</fullName>
    </recommendedName>
</protein>
<evidence type="ECO:0000313" key="2">
    <source>
        <dbReference type="Proteomes" id="UP000642920"/>
    </source>
</evidence>